<evidence type="ECO:0000259" key="12">
    <source>
        <dbReference type="PROSITE" id="PS50893"/>
    </source>
</evidence>
<feature type="transmembrane region" description="Helical" evidence="11">
    <location>
        <begin position="176"/>
        <end position="195"/>
    </location>
</feature>
<dbReference type="SUPFAM" id="SSF52540">
    <property type="entry name" value="P-loop containing nucleoside triphosphate hydrolases"/>
    <property type="match status" value="1"/>
</dbReference>
<dbReference type="Gene3D" id="3.40.50.300">
    <property type="entry name" value="P-loop containing nucleotide triphosphate hydrolases"/>
    <property type="match status" value="1"/>
</dbReference>
<comment type="subcellular location">
    <subcellularLocation>
        <location evidence="1">Cell inner membrane</location>
        <topology evidence="1">Multi-pass membrane protein</topology>
    </subcellularLocation>
</comment>
<evidence type="ECO:0000256" key="1">
    <source>
        <dbReference type="ARBA" id="ARBA00004429"/>
    </source>
</evidence>
<evidence type="ECO:0000313" key="15">
    <source>
        <dbReference type="Proteomes" id="UP000265742"/>
    </source>
</evidence>
<feature type="transmembrane region" description="Helical" evidence="11">
    <location>
        <begin position="40"/>
        <end position="61"/>
    </location>
</feature>
<dbReference type="PANTHER" id="PTHR43394">
    <property type="entry name" value="ATP-DEPENDENT PERMEASE MDL1, MITOCHONDRIAL"/>
    <property type="match status" value="1"/>
</dbReference>
<evidence type="ECO:0000256" key="7">
    <source>
        <dbReference type="ARBA" id="ARBA00022840"/>
    </source>
</evidence>
<name>A0A3A1TWZ8_9MICO</name>
<evidence type="ECO:0000313" key="14">
    <source>
        <dbReference type="EMBL" id="RIX26668.1"/>
    </source>
</evidence>
<keyword evidence="9 11" id="KW-0472">Membrane</keyword>
<feature type="domain" description="ABC transporter" evidence="12">
    <location>
        <begin position="357"/>
        <end position="595"/>
    </location>
</feature>
<feature type="transmembrane region" description="Helical" evidence="11">
    <location>
        <begin position="73"/>
        <end position="98"/>
    </location>
</feature>
<protein>
    <submittedName>
        <fullName evidence="14">ABC transporter ATP-binding protein</fullName>
    </submittedName>
</protein>
<accession>A0A3A1TWZ8</accession>
<dbReference type="InterPro" id="IPR039421">
    <property type="entry name" value="Type_1_exporter"/>
</dbReference>
<dbReference type="SMART" id="SM00382">
    <property type="entry name" value="AAA"/>
    <property type="match status" value="1"/>
</dbReference>
<proteinExistence type="inferred from homology"/>
<dbReference type="RefSeq" id="WP_119483744.1">
    <property type="nucleotide sequence ID" value="NZ_QXTG01000003.1"/>
</dbReference>
<dbReference type="PROSITE" id="PS50893">
    <property type="entry name" value="ABC_TRANSPORTER_2"/>
    <property type="match status" value="1"/>
</dbReference>
<evidence type="ECO:0000256" key="4">
    <source>
        <dbReference type="ARBA" id="ARBA00022519"/>
    </source>
</evidence>
<comment type="caution">
    <text evidence="14">The sequence shown here is derived from an EMBL/GenBank/DDBJ whole genome shotgun (WGS) entry which is preliminary data.</text>
</comment>
<dbReference type="GO" id="GO:0005524">
    <property type="term" value="F:ATP binding"/>
    <property type="evidence" value="ECO:0007669"/>
    <property type="project" value="UniProtKB-KW"/>
</dbReference>
<dbReference type="PROSITE" id="PS50929">
    <property type="entry name" value="ABC_TM1F"/>
    <property type="match status" value="1"/>
</dbReference>
<keyword evidence="2" id="KW-0813">Transport</keyword>
<keyword evidence="8 11" id="KW-1133">Transmembrane helix</keyword>
<feature type="transmembrane region" description="Helical" evidence="11">
    <location>
        <begin position="261"/>
        <end position="282"/>
    </location>
</feature>
<dbReference type="PROSITE" id="PS00211">
    <property type="entry name" value="ABC_TRANSPORTER_1"/>
    <property type="match status" value="1"/>
</dbReference>
<evidence type="ECO:0000256" key="8">
    <source>
        <dbReference type="ARBA" id="ARBA00022989"/>
    </source>
</evidence>
<organism evidence="14 15">
    <name type="scientific">Amnibacterium setariae</name>
    <dbReference type="NCBI Taxonomy" id="2306585"/>
    <lineage>
        <taxon>Bacteria</taxon>
        <taxon>Bacillati</taxon>
        <taxon>Actinomycetota</taxon>
        <taxon>Actinomycetes</taxon>
        <taxon>Micrococcales</taxon>
        <taxon>Microbacteriaceae</taxon>
        <taxon>Amnibacterium</taxon>
    </lineage>
</organism>
<dbReference type="GO" id="GO:0015421">
    <property type="term" value="F:ABC-type oligopeptide transporter activity"/>
    <property type="evidence" value="ECO:0007669"/>
    <property type="project" value="TreeGrafter"/>
</dbReference>
<dbReference type="FunFam" id="3.40.50.300:FF:000221">
    <property type="entry name" value="Multidrug ABC transporter ATP-binding protein"/>
    <property type="match status" value="1"/>
</dbReference>
<evidence type="ECO:0000256" key="10">
    <source>
        <dbReference type="ARBA" id="ARBA00023455"/>
    </source>
</evidence>
<dbReference type="Pfam" id="PF00005">
    <property type="entry name" value="ABC_tran"/>
    <property type="match status" value="1"/>
</dbReference>
<dbReference type="Gene3D" id="1.20.1560.10">
    <property type="entry name" value="ABC transporter type 1, transmembrane domain"/>
    <property type="match status" value="1"/>
</dbReference>
<evidence type="ECO:0000256" key="3">
    <source>
        <dbReference type="ARBA" id="ARBA00022475"/>
    </source>
</evidence>
<dbReference type="InterPro" id="IPR003593">
    <property type="entry name" value="AAA+_ATPase"/>
</dbReference>
<keyword evidence="7 14" id="KW-0067">ATP-binding</keyword>
<evidence type="ECO:0000256" key="2">
    <source>
        <dbReference type="ARBA" id="ARBA00022448"/>
    </source>
</evidence>
<keyword evidence="4" id="KW-0997">Cell inner membrane</keyword>
<keyword evidence="15" id="KW-1185">Reference proteome</keyword>
<dbReference type="InterPro" id="IPR003439">
    <property type="entry name" value="ABC_transporter-like_ATP-bd"/>
</dbReference>
<gene>
    <name evidence="14" type="ORF">D1781_16500</name>
</gene>
<dbReference type="EMBL" id="QXTG01000003">
    <property type="protein sequence ID" value="RIX26668.1"/>
    <property type="molecule type" value="Genomic_DNA"/>
</dbReference>
<feature type="domain" description="ABC transmembrane type-1" evidence="13">
    <location>
        <begin position="41"/>
        <end position="320"/>
    </location>
</feature>
<dbReference type="GO" id="GO:0016887">
    <property type="term" value="F:ATP hydrolysis activity"/>
    <property type="evidence" value="ECO:0007669"/>
    <property type="project" value="InterPro"/>
</dbReference>
<evidence type="ECO:0000256" key="5">
    <source>
        <dbReference type="ARBA" id="ARBA00022692"/>
    </source>
</evidence>
<evidence type="ECO:0000259" key="13">
    <source>
        <dbReference type="PROSITE" id="PS50929"/>
    </source>
</evidence>
<keyword evidence="3" id="KW-1003">Cell membrane</keyword>
<evidence type="ECO:0000256" key="11">
    <source>
        <dbReference type="SAM" id="Phobius"/>
    </source>
</evidence>
<dbReference type="GO" id="GO:0005886">
    <property type="term" value="C:plasma membrane"/>
    <property type="evidence" value="ECO:0007669"/>
    <property type="project" value="UniProtKB-SubCell"/>
</dbReference>
<keyword evidence="6" id="KW-0547">Nucleotide-binding</keyword>
<dbReference type="SUPFAM" id="SSF90123">
    <property type="entry name" value="ABC transporter transmembrane region"/>
    <property type="match status" value="1"/>
</dbReference>
<dbReference type="InterPro" id="IPR036640">
    <property type="entry name" value="ABC1_TM_sf"/>
</dbReference>
<dbReference type="CDD" id="cd18551">
    <property type="entry name" value="ABC_6TM_LmrA_like"/>
    <property type="match status" value="1"/>
</dbReference>
<evidence type="ECO:0000256" key="6">
    <source>
        <dbReference type="ARBA" id="ARBA00022741"/>
    </source>
</evidence>
<keyword evidence="5 11" id="KW-0812">Transmembrane</keyword>
<dbReference type="AlphaFoldDB" id="A0A3A1TWZ8"/>
<feature type="transmembrane region" description="Helical" evidence="11">
    <location>
        <begin position="288"/>
        <end position="308"/>
    </location>
</feature>
<dbReference type="Pfam" id="PF00664">
    <property type="entry name" value="ABC_membrane"/>
    <property type="match status" value="1"/>
</dbReference>
<sequence>MTTSTAAAPRRGLLRRSADSGPRARLRDLLPYLAEHRGPIAAVVVLSIVGAALSLAQPLLVEQVVTRVQRAQPLGGVVGLVAAIVAVGAVISGVQHYLLQRTGTSVVLSARTRLIRHLLRLPVADFDRRRTGDLVARVGTDTTLLYAVLTQGLVDAVGGAFTFVGALVGMALLDPVLLGLTLLIVVFAIVVVGGLSRRIRVASRAQQDAVGALTADVERSISAVRTIRASGATDRETESVLAGARRAWTAGLGVARASAPVVPVASLTLNLAFLVVIGVGGFRVASGAIGIGSLVAFLLFLFLMVMPLGSAFGAASSVASALGALGRITEVLDLPAETATDAADQRLEPTRVQAPAVEFEGVSFSYRGADGERVDVLHDVSFTVPRGTRTALVGPSGAGKSTMLALLERFYDVDGGAVRVGGVDVKRLPRDVLRSQFGYVEQDAPALAGTIRDNLRLAAPLATDDDVLRALDAVNLRATVLKHPEGLDAEVGEEGVLLSGGERQRLAIARALLADAPILLLDESTSNLDGRNEQLLRDSLAAASEGRTTIVIAHRLSTVVDADQIVVVDGGRAVAAGRHEELLTTSPLYRELAATQLLV</sequence>
<reference evidence="15" key="1">
    <citation type="submission" date="2018-09" db="EMBL/GenBank/DDBJ databases">
        <authorList>
            <person name="Kim I."/>
        </authorList>
    </citation>
    <scope>NUCLEOTIDE SEQUENCE [LARGE SCALE GENOMIC DNA]</scope>
    <source>
        <strain evidence="15">DD4a</strain>
    </source>
</reference>
<evidence type="ECO:0000256" key="9">
    <source>
        <dbReference type="ARBA" id="ARBA00023136"/>
    </source>
</evidence>
<comment type="similarity">
    <text evidence="10">Belongs to the ABC transporter superfamily. Siderophore-Fe(3+) uptake transporter (SIUT) (TC 3.A.1.21) family.</text>
</comment>
<dbReference type="InterPro" id="IPR011527">
    <property type="entry name" value="ABC1_TM_dom"/>
</dbReference>
<dbReference type="OrthoDB" id="9806127at2"/>
<dbReference type="InterPro" id="IPR017871">
    <property type="entry name" value="ABC_transporter-like_CS"/>
</dbReference>
<dbReference type="InterPro" id="IPR027417">
    <property type="entry name" value="P-loop_NTPase"/>
</dbReference>
<dbReference type="PANTHER" id="PTHR43394:SF1">
    <property type="entry name" value="ATP-BINDING CASSETTE SUB-FAMILY B MEMBER 10, MITOCHONDRIAL"/>
    <property type="match status" value="1"/>
</dbReference>
<dbReference type="Proteomes" id="UP000265742">
    <property type="component" value="Unassembled WGS sequence"/>
</dbReference>